<gene>
    <name evidence="1" type="ORF">CPJ18_02465</name>
</gene>
<reference evidence="1 2" key="1">
    <citation type="journal article" date="2018" name="Syst. Appl. Microbiol.">
        <title>Agrobacterium rosae sp. nov., isolated from galls on different agricultural crops.</title>
        <authorList>
            <person name="Kuzmanovic N."/>
            <person name="Pulawska J."/>
            <person name="Smalla K."/>
            <person name="Nesme X."/>
        </authorList>
    </citation>
    <scope>NUCLEOTIDE SEQUENCE [LARGE SCALE GENOMIC DNA]</scope>
    <source>
        <strain evidence="1 2">NCPPB 1650</strain>
    </source>
</reference>
<evidence type="ECO:0000313" key="1">
    <source>
        <dbReference type="EMBL" id="POO54379.1"/>
    </source>
</evidence>
<name>A0AAE5S1L8_9HYPH</name>
<protein>
    <submittedName>
        <fullName evidence="1">Uncharacterized protein</fullName>
    </submittedName>
</protein>
<accession>A0AAE5S1L8</accession>
<organism evidence="1 2">
    <name type="scientific">Agrobacterium rosae</name>
    <dbReference type="NCBI Taxonomy" id="1972867"/>
    <lineage>
        <taxon>Bacteria</taxon>
        <taxon>Pseudomonadati</taxon>
        <taxon>Pseudomonadota</taxon>
        <taxon>Alphaproteobacteria</taxon>
        <taxon>Hyphomicrobiales</taxon>
        <taxon>Rhizobiaceae</taxon>
        <taxon>Rhizobium/Agrobacterium group</taxon>
        <taxon>Agrobacterium</taxon>
    </lineage>
</organism>
<dbReference type="Proteomes" id="UP000237447">
    <property type="component" value="Unassembled WGS sequence"/>
</dbReference>
<comment type="caution">
    <text evidence="1">The sequence shown here is derived from an EMBL/GenBank/DDBJ whole genome shotgun (WGS) entry which is preliminary data.</text>
</comment>
<sequence length="255" mass="28303">MVEAAERCVYCNSKPTTVEHMPPLMLFNNRIRPYGLTFPSCTECNNKTKGADAAASFISRIPKSGPGDFLYSQAGQKLLAAFRRDAPLAHHEFMLTPKRNVLLKNSAGILLKSVEMRLNGANFVRHMNVFSAKIAMALFYEHTGSALPDCGIVQAAWYTNHGLSEEHAHAMLNILPGQGELKQGEFTVWDQFAYRFNTDKKTITAGLVGLHRNLHIFFFATSTPERFGIPIPNILDPITCFVTSPGSLLSMLEPE</sequence>
<dbReference type="AlphaFoldDB" id="A0AAE5S1L8"/>
<proteinExistence type="predicted"/>
<dbReference type="EMBL" id="NXEJ01000001">
    <property type="protein sequence ID" value="POO54379.1"/>
    <property type="molecule type" value="Genomic_DNA"/>
</dbReference>
<evidence type="ECO:0000313" key="2">
    <source>
        <dbReference type="Proteomes" id="UP000237447"/>
    </source>
</evidence>